<dbReference type="Pfam" id="PF04921">
    <property type="entry name" value="XAP5"/>
    <property type="match status" value="1"/>
</dbReference>
<reference evidence="3" key="1">
    <citation type="submission" date="2017-04" db="EMBL/GenBank/DDBJ databases">
        <title>Population genomics of picophytoplankton unveils novel chromosome hypervariability.</title>
        <authorList>
            <consortium name="DOE Joint Genome Institute"/>
            <person name="Blanc-Mathieu R."/>
            <person name="Krasovec M."/>
            <person name="Hebrard M."/>
            <person name="Yau S."/>
            <person name="Desgranges E."/>
            <person name="Martin J."/>
            <person name="Schackwitz W."/>
            <person name="Kuo A."/>
            <person name="Salin G."/>
            <person name="Donnadieu C."/>
            <person name="Desdevises Y."/>
            <person name="Sanchez-Ferandin S."/>
            <person name="Moreau H."/>
            <person name="Rivals E."/>
            <person name="Grigoriev I.V."/>
            <person name="Grimsley N."/>
            <person name="Eyre-Walker A."/>
            <person name="Piganeau G."/>
        </authorList>
    </citation>
    <scope>NUCLEOTIDE SEQUENCE [LARGE SCALE GENOMIC DNA]</scope>
    <source>
        <strain evidence="3">RCC 1115</strain>
    </source>
</reference>
<organism evidence="3">
    <name type="scientific">Ostreococcus tauri</name>
    <name type="common">Marine green alga</name>
    <dbReference type="NCBI Taxonomy" id="70448"/>
    <lineage>
        <taxon>Eukaryota</taxon>
        <taxon>Viridiplantae</taxon>
        <taxon>Chlorophyta</taxon>
        <taxon>Mamiellophyceae</taxon>
        <taxon>Mamiellales</taxon>
        <taxon>Bathycoccaceae</taxon>
        <taxon>Ostreococcus</taxon>
    </lineage>
</organism>
<name>A0A1Y5I4R4_OSTTA</name>
<dbReference type="InterPro" id="IPR048337">
    <property type="entry name" value="FAM50A/XAP5_C"/>
</dbReference>
<dbReference type="PANTHER" id="PTHR12722">
    <property type="entry name" value="XAP-5 PROTEIN-RELATED"/>
    <property type="match status" value="1"/>
</dbReference>
<evidence type="ECO:0000256" key="1">
    <source>
        <dbReference type="SAM" id="MobiDB-lite"/>
    </source>
</evidence>
<dbReference type="InterPro" id="IPR007005">
    <property type="entry name" value="XAP5"/>
</dbReference>
<dbReference type="GO" id="GO:0005634">
    <property type="term" value="C:nucleus"/>
    <property type="evidence" value="ECO:0007669"/>
    <property type="project" value="InterPro"/>
</dbReference>
<dbReference type="eggNOG" id="KOG2894">
    <property type="taxonomic scope" value="Eukaryota"/>
</dbReference>
<proteinExistence type="predicted"/>
<feature type="region of interest" description="Disordered" evidence="1">
    <location>
        <begin position="1"/>
        <end position="36"/>
    </location>
</feature>
<dbReference type="EMBL" id="KZ155835">
    <property type="protein sequence ID" value="OUS43083.1"/>
    <property type="molecule type" value="Genomic_DNA"/>
</dbReference>
<gene>
    <name evidence="3" type="ORF">BE221DRAFT_195099</name>
</gene>
<evidence type="ECO:0000259" key="2">
    <source>
        <dbReference type="Pfam" id="PF04921"/>
    </source>
</evidence>
<feature type="domain" description="FAM50A/XAP5 C-terminal" evidence="2">
    <location>
        <begin position="189"/>
        <end position="333"/>
    </location>
</feature>
<feature type="compositionally biased region" description="Acidic residues" evidence="1">
    <location>
        <begin position="114"/>
        <end position="130"/>
    </location>
</feature>
<dbReference type="AlphaFoldDB" id="A0A1Y5I4R4"/>
<accession>A0A1Y5I4R4</accession>
<evidence type="ECO:0000313" key="3">
    <source>
        <dbReference type="EMBL" id="OUS43083.1"/>
    </source>
</evidence>
<dbReference type="Proteomes" id="UP000195557">
    <property type="component" value="Unassembled WGS sequence"/>
</dbReference>
<sequence length="337" mass="38071">MPFRPAVPTRGVNDDTPSTTVPATESRAQDAPADGNASKSLLVGFASGNSAHRVDAALVERTTGLMTREDFVRGREAAEAAIEREDEEKARRMEREARRRKKKAKRVGSALSFDETEEIDPSAAMDEEETLVMTSPGEKRRRFGGGMGKDPTVSTEFLPDRAREEAERRERAEIESEYLERSRREKGESVTITYSYYDGTRRDGGKIACVKGDTVEQFLQKVRASLLKDGEKTVQRDMKHCDASGMMFIKEDLIIPHDVSFYDLIVSRARGKSGPLFRFDKRDDVRLRGGADVEVENSHPGKVILRTWYDRNKGMFPANRWEVYDPAKSYGQEGYRI</sequence>
<feature type="non-terminal residue" evidence="3">
    <location>
        <position position="337"/>
    </location>
</feature>
<dbReference type="PANTHER" id="PTHR12722:SF0">
    <property type="entry name" value="PROTEIN FAM50A"/>
    <property type="match status" value="1"/>
</dbReference>
<dbReference type="GO" id="GO:0006325">
    <property type="term" value="P:chromatin organization"/>
    <property type="evidence" value="ECO:0007669"/>
    <property type="project" value="TreeGrafter"/>
</dbReference>
<feature type="region of interest" description="Disordered" evidence="1">
    <location>
        <begin position="94"/>
        <end position="155"/>
    </location>
</feature>
<protein>
    <submittedName>
        <fullName evidence="3">XAP5, circadian clock regulator-domain-containing protein</fullName>
    </submittedName>
</protein>